<dbReference type="Proteomes" id="UP000325333">
    <property type="component" value="Unassembled WGS sequence"/>
</dbReference>
<evidence type="ECO:0000313" key="5">
    <source>
        <dbReference type="Proteomes" id="UP000027186"/>
    </source>
</evidence>
<reference evidence="2 5" key="1">
    <citation type="journal article" date="2014" name="Genome Announc.">
        <title>Complete Genome Sequence of the Model Rhizosphere Strain Azospirillum brasilense Az39, Successfully Applied in Agriculture.</title>
        <authorList>
            <person name="Rivera D."/>
            <person name="Revale S."/>
            <person name="Molina R."/>
            <person name="Gualpa J."/>
            <person name="Puente M."/>
            <person name="Maroniche G."/>
            <person name="Paris G."/>
            <person name="Baker D."/>
            <person name="Clavijo B."/>
            <person name="McLay K."/>
            <person name="Spaepen S."/>
            <person name="Perticari A."/>
            <person name="Vazquez M."/>
            <person name="Wisniewski-Dye F."/>
            <person name="Watkins C."/>
            <person name="Martinez-Abarca F."/>
            <person name="Vanderleyden J."/>
            <person name="Cassan F."/>
        </authorList>
    </citation>
    <scope>NUCLEOTIDE SEQUENCE [LARGE SCALE GENOMIC DNA]</scope>
    <source>
        <strain evidence="2 5">Az39</strain>
    </source>
</reference>
<dbReference type="CDD" id="cd22233">
    <property type="entry name" value="RHH_CopAso-like"/>
    <property type="match status" value="1"/>
</dbReference>
<evidence type="ECO:0000259" key="1">
    <source>
        <dbReference type="Pfam" id="PF01402"/>
    </source>
</evidence>
<dbReference type="PANTHER" id="PTHR40688:SF2">
    <property type="entry name" value="RIBBON-HELIX-HELIX PROTEIN COPG DOMAIN-CONTAINING PROTEIN"/>
    <property type="match status" value="1"/>
</dbReference>
<dbReference type="InterPro" id="IPR002145">
    <property type="entry name" value="CopG"/>
</dbReference>
<dbReference type="InterPro" id="IPR052991">
    <property type="entry name" value="Non-func_TypeII_TA_Antitoxin"/>
</dbReference>
<organism evidence="2 5">
    <name type="scientific">Azospirillum argentinense</name>
    <dbReference type="NCBI Taxonomy" id="2970906"/>
    <lineage>
        <taxon>Bacteria</taxon>
        <taxon>Pseudomonadati</taxon>
        <taxon>Pseudomonadota</taxon>
        <taxon>Alphaproteobacteria</taxon>
        <taxon>Rhodospirillales</taxon>
        <taxon>Azospirillaceae</taxon>
        <taxon>Azospirillum</taxon>
    </lineage>
</organism>
<dbReference type="AlphaFoldDB" id="A0A060DJA9"/>
<dbReference type="Pfam" id="PF01402">
    <property type="entry name" value="RHH_1"/>
    <property type="match status" value="1"/>
</dbReference>
<accession>A0A5B0L347</accession>
<dbReference type="GO" id="GO:0006355">
    <property type="term" value="P:regulation of DNA-templated transcription"/>
    <property type="evidence" value="ECO:0007669"/>
    <property type="project" value="InterPro"/>
</dbReference>
<dbReference type="KEGG" id="abq:ABAZ39_01890"/>
<evidence type="ECO:0000313" key="3">
    <source>
        <dbReference type="EMBL" id="KAA1058058.1"/>
    </source>
</evidence>
<evidence type="ECO:0000313" key="4">
    <source>
        <dbReference type="EMBL" id="PNR00187.1"/>
    </source>
</evidence>
<dbReference type="Proteomes" id="UP000236268">
    <property type="component" value="Unassembled WGS sequence"/>
</dbReference>
<accession>A0A060DJA9</accession>
<sequence>MSEPVSVTIRVDGKTAEALDRLARATAHDPAWHVERAVESYLADQCEAFEDIRRAVADADEGDFASDDEVENAFASFGQPLRAQ</sequence>
<evidence type="ECO:0000313" key="2">
    <source>
        <dbReference type="EMBL" id="AIB10789.1"/>
    </source>
</evidence>
<protein>
    <submittedName>
        <fullName evidence="4">Ribbon-helix-helix protein, CopG family</fullName>
    </submittedName>
</protein>
<evidence type="ECO:0000313" key="7">
    <source>
        <dbReference type="Proteomes" id="UP000325333"/>
    </source>
</evidence>
<dbReference type="RefSeq" id="WP_038526152.1">
    <property type="nucleotide sequence ID" value="NZ_CP007793.1"/>
</dbReference>
<reference evidence="4 6" key="2">
    <citation type="submission" date="2018-01" db="EMBL/GenBank/DDBJ databases">
        <title>Whole genome sequence of Azospirillum brasilense REC3 isolated from strawberry roots.</title>
        <authorList>
            <person name="Fontana C.A."/>
            <person name="Salazar S.M."/>
            <person name="Bassi D."/>
            <person name="Puglisi E."/>
            <person name="Lovaisa N.C."/>
            <person name="Toffoli L.M."/>
            <person name="Pedraza R."/>
            <person name="Cocconcelli P.S."/>
        </authorList>
    </citation>
    <scope>NUCLEOTIDE SEQUENCE [LARGE SCALE GENOMIC DNA]</scope>
    <source>
        <strain evidence="4 6">REC3</strain>
    </source>
</reference>
<dbReference type="EMBL" id="POWG01000003">
    <property type="protein sequence ID" value="PNR00187.1"/>
    <property type="molecule type" value="Genomic_DNA"/>
</dbReference>
<dbReference type="Proteomes" id="UP000027186">
    <property type="component" value="Chromosome"/>
</dbReference>
<proteinExistence type="predicted"/>
<dbReference type="EMBL" id="VEWN01000001">
    <property type="protein sequence ID" value="KAA1058058.1"/>
    <property type="molecule type" value="Genomic_DNA"/>
</dbReference>
<name>A0A060DJA9_9PROT</name>
<reference evidence="3 7" key="3">
    <citation type="submission" date="2019-07" db="EMBL/GenBank/DDBJ databases">
        <title>Genome sequencing of the stress-tolerant strain Azospirillum brasilense Az19.</title>
        <authorList>
            <person name="Maroniche G.A."/>
            <person name="Garcia J.E."/>
            <person name="Pagnussat L."/>
            <person name="Amenta M."/>
            <person name="Creus C.M."/>
        </authorList>
    </citation>
    <scope>NUCLEOTIDE SEQUENCE [LARGE SCALE GENOMIC DNA]</scope>
    <source>
        <strain evidence="3 7">Az19</strain>
    </source>
</reference>
<feature type="domain" description="Ribbon-helix-helix protein CopG" evidence="1">
    <location>
        <begin position="5"/>
        <end position="44"/>
    </location>
</feature>
<evidence type="ECO:0000313" key="6">
    <source>
        <dbReference type="Proteomes" id="UP000236268"/>
    </source>
</evidence>
<dbReference type="PANTHER" id="PTHR40688">
    <property type="match status" value="1"/>
</dbReference>
<gene>
    <name evidence="2" type="ORF">ABAZ39_01890</name>
    <name evidence="4" type="ORF">C1S70_04985</name>
    <name evidence="3" type="ORF">FH063_000258</name>
</gene>
<dbReference type="EMBL" id="CP007793">
    <property type="protein sequence ID" value="AIB10789.1"/>
    <property type="molecule type" value="Genomic_DNA"/>
</dbReference>